<comment type="caution">
    <text evidence="1">The sequence shown here is derived from an EMBL/GenBank/DDBJ whole genome shotgun (WGS) entry which is preliminary data.</text>
</comment>
<evidence type="ECO:0008006" key="3">
    <source>
        <dbReference type="Google" id="ProtNLM"/>
    </source>
</evidence>
<reference evidence="1 2" key="1">
    <citation type="submission" date="2020-10" db="EMBL/GenBank/DDBJ databases">
        <authorList>
            <person name="Castelo-Branco R."/>
            <person name="Eusebio N."/>
            <person name="Adriana R."/>
            <person name="Vieira A."/>
            <person name="Brugerolle De Fraissinette N."/>
            <person name="Rezende De Castro R."/>
            <person name="Schneider M.P."/>
            <person name="Vasconcelos V."/>
            <person name="Leao P.N."/>
        </authorList>
    </citation>
    <scope>NUCLEOTIDE SEQUENCE [LARGE SCALE GENOMIC DNA]</scope>
    <source>
        <strain evidence="1 2">LEGE 00250</strain>
    </source>
</reference>
<dbReference type="EMBL" id="JADEWB010000126">
    <property type="protein sequence ID" value="MBE9237898.1"/>
    <property type="molecule type" value="Genomic_DNA"/>
</dbReference>
<organism evidence="1 2">
    <name type="scientific">Sphaerospermopsis aphanizomenoides LEGE 00250</name>
    <dbReference type="NCBI Taxonomy" id="2777972"/>
    <lineage>
        <taxon>Bacteria</taxon>
        <taxon>Bacillati</taxon>
        <taxon>Cyanobacteriota</taxon>
        <taxon>Cyanophyceae</taxon>
        <taxon>Nostocales</taxon>
        <taxon>Aphanizomenonaceae</taxon>
        <taxon>Sphaerospermopsis</taxon>
        <taxon>Sphaerospermopsis aphanizomenoides</taxon>
    </lineage>
</organism>
<evidence type="ECO:0000313" key="1">
    <source>
        <dbReference type="EMBL" id="MBE9237898.1"/>
    </source>
</evidence>
<proteinExistence type="predicted"/>
<accession>A0ABR9VHE0</accession>
<sequence length="71" mass="8435">MTIKELIQAEIDNIPEAELDEVYQLLKEFRDKNKNKKKGILSKLKEIKIQAPEDFSVNFDNYLYKQETSEQ</sequence>
<evidence type="ECO:0000313" key="2">
    <source>
        <dbReference type="Proteomes" id="UP000606776"/>
    </source>
</evidence>
<dbReference type="RefSeq" id="WP_190348199.1">
    <property type="nucleotide sequence ID" value="NZ_JADEWB010000126.1"/>
</dbReference>
<dbReference type="Proteomes" id="UP000606776">
    <property type="component" value="Unassembled WGS sequence"/>
</dbReference>
<protein>
    <recommendedName>
        <fullName evidence="3">DUF2281 domain-containing protein</fullName>
    </recommendedName>
</protein>
<name>A0ABR9VHE0_9CYAN</name>
<gene>
    <name evidence="1" type="ORF">IQ227_18150</name>
</gene>
<keyword evidence="2" id="KW-1185">Reference proteome</keyword>